<evidence type="ECO:0000313" key="4">
    <source>
        <dbReference type="EMBL" id="MBE6502552.1"/>
    </source>
</evidence>
<dbReference type="InterPro" id="IPR001647">
    <property type="entry name" value="HTH_TetR"/>
</dbReference>
<organism evidence="4 5">
    <name type="scientific">Methanobrevibacter thaueri</name>
    <dbReference type="NCBI Taxonomy" id="190975"/>
    <lineage>
        <taxon>Archaea</taxon>
        <taxon>Methanobacteriati</taxon>
        <taxon>Methanobacteriota</taxon>
        <taxon>Methanomada group</taxon>
        <taxon>Methanobacteria</taxon>
        <taxon>Methanobacteriales</taxon>
        <taxon>Methanobacteriaceae</taxon>
        <taxon>Methanobrevibacter</taxon>
    </lineage>
</organism>
<dbReference type="Proteomes" id="UP000783037">
    <property type="component" value="Unassembled WGS sequence"/>
</dbReference>
<dbReference type="AlphaFoldDB" id="A0A8T3V7I7"/>
<gene>
    <name evidence="4" type="ORF">E7Z79_08980</name>
</gene>
<evidence type="ECO:0000313" key="5">
    <source>
        <dbReference type="Proteomes" id="UP000783037"/>
    </source>
</evidence>
<dbReference type="PROSITE" id="PS50977">
    <property type="entry name" value="HTH_TETR_2"/>
    <property type="match status" value="1"/>
</dbReference>
<feature type="domain" description="HTH tetR-type" evidence="3">
    <location>
        <begin position="2"/>
        <end position="62"/>
    </location>
</feature>
<dbReference type="GO" id="GO:0003677">
    <property type="term" value="F:DNA binding"/>
    <property type="evidence" value="ECO:0007669"/>
    <property type="project" value="UniProtKB-UniRule"/>
</dbReference>
<protein>
    <submittedName>
        <fullName evidence="4">TetR/AcrR family transcriptional regulator</fullName>
    </submittedName>
</protein>
<evidence type="ECO:0000259" key="3">
    <source>
        <dbReference type="PROSITE" id="PS50977"/>
    </source>
</evidence>
<dbReference type="InterPro" id="IPR050624">
    <property type="entry name" value="HTH-type_Tx_Regulator"/>
</dbReference>
<accession>A0A8T3V7I7</accession>
<dbReference type="SUPFAM" id="SSF46689">
    <property type="entry name" value="Homeodomain-like"/>
    <property type="match status" value="1"/>
</dbReference>
<dbReference type="Pfam" id="PF00440">
    <property type="entry name" value="TetR_N"/>
    <property type="match status" value="1"/>
</dbReference>
<dbReference type="RefSeq" id="WP_303739625.1">
    <property type="nucleotide sequence ID" value="NZ_SUTK01000075.1"/>
</dbReference>
<feature type="DNA-binding region" description="H-T-H motif" evidence="2">
    <location>
        <begin position="25"/>
        <end position="44"/>
    </location>
</feature>
<comment type="caution">
    <text evidence="4">The sequence shown here is derived from an EMBL/GenBank/DDBJ whole genome shotgun (WGS) entry which is preliminary data.</text>
</comment>
<dbReference type="PANTHER" id="PTHR43479:SF11">
    <property type="entry name" value="ACREF_ENVCD OPERON REPRESSOR-RELATED"/>
    <property type="match status" value="1"/>
</dbReference>
<dbReference type="PANTHER" id="PTHR43479">
    <property type="entry name" value="ACREF/ENVCD OPERON REPRESSOR-RELATED"/>
    <property type="match status" value="1"/>
</dbReference>
<proteinExistence type="predicted"/>
<evidence type="ECO:0000256" key="2">
    <source>
        <dbReference type="PROSITE-ProRule" id="PRU00335"/>
    </source>
</evidence>
<dbReference type="InterPro" id="IPR009057">
    <property type="entry name" value="Homeodomain-like_sf"/>
</dbReference>
<evidence type="ECO:0000256" key="1">
    <source>
        <dbReference type="ARBA" id="ARBA00023125"/>
    </source>
</evidence>
<dbReference type="InterPro" id="IPR036271">
    <property type="entry name" value="Tet_transcr_reg_TetR-rel_C_sf"/>
</dbReference>
<dbReference type="EMBL" id="SUTK01000075">
    <property type="protein sequence ID" value="MBE6502552.1"/>
    <property type="molecule type" value="Genomic_DNA"/>
</dbReference>
<reference evidence="4" key="1">
    <citation type="submission" date="2019-04" db="EMBL/GenBank/DDBJ databases">
        <title>Evolution of Biomass-Degrading Anaerobic Consortia Revealed by Metagenomics.</title>
        <authorList>
            <person name="Peng X."/>
        </authorList>
    </citation>
    <scope>NUCLEOTIDE SEQUENCE</scope>
    <source>
        <strain evidence="4">SIG18</strain>
    </source>
</reference>
<name>A0A8T3V7I7_9EURY</name>
<dbReference type="Gene3D" id="1.10.357.10">
    <property type="entry name" value="Tetracycline Repressor, domain 2"/>
    <property type="match status" value="1"/>
</dbReference>
<sequence>MMNTKQLILETTLKLMIENKNSIISIREISNASGIAIGGIYHHFSNKEEIYNELTERYYINYYKFDFDKLQQIKGNAKEKIHNVMAEIFKQKETGIPIESIDDEIDYRSILLVLSGNGFSYEKTPELNQSILKELREFLTEIIKEGQENGEIRQDFSPDDIVESLIIMYMGIQYRWEVYLIEDMIPAFEDNFNLEWEKIRFRE</sequence>
<dbReference type="SUPFAM" id="SSF48498">
    <property type="entry name" value="Tetracyclin repressor-like, C-terminal domain"/>
    <property type="match status" value="1"/>
</dbReference>
<keyword evidence="1 2" id="KW-0238">DNA-binding</keyword>